<comment type="similarity">
    <text evidence="2">Belongs to the fatty acid desaturase type 2 family.</text>
</comment>
<dbReference type="AlphaFoldDB" id="A0A6H9UX60"/>
<dbReference type="EMBL" id="VZRB01000019">
    <property type="protein sequence ID" value="KAB1143491.1"/>
    <property type="molecule type" value="Genomic_DNA"/>
</dbReference>
<dbReference type="PANTHER" id="PTHR11351:SF3">
    <property type="entry name" value="BLL4393 PROTEIN"/>
    <property type="match status" value="1"/>
</dbReference>
<evidence type="ECO:0000256" key="8">
    <source>
        <dbReference type="ARBA" id="ARBA00023136"/>
    </source>
</evidence>
<dbReference type="PANTHER" id="PTHR11351">
    <property type="entry name" value="ACYL-COA DESATURASE"/>
    <property type="match status" value="1"/>
</dbReference>
<sequence>MSFHFPCVHDGDSVGLCLGESRHNLHHADPTSARHGVDRGQNEPSAAVIRLLERLGWVYDVRQPTPASVAARRA</sequence>
<evidence type="ECO:0000256" key="3">
    <source>
        <dbReference type="ARBA" id="ARBA00022692"/>
    </source>
</evidence>
<evidence type="ECO:0000313" key="9">
    <source>
        <dbReference type="EMBL" id="KAB1143491.1"/>
    </source>
</evidence>
<evidence type="ECO:0000256" key="1">
    <source>
        <dbReference type="ARBA" id="ARBA00004141"/>
    </source>
</evidence>
<proteinExistence type="inferred from homology"/>
<comment type="subcellular location">
    <subcellularLocation>
        <location evidence="1">Membrane</location>
        <topology evidence="1">Multi-pass membrane protein</topology>
    </subcellularLocation>
</comment>
<name>A0A6H9UX60_9ACTN</name>
<keyword evidence="3" id="KW-0812">Transmembrane</keyword>
<gene>
    <name evidence="9" type="ORF">F7R91_25385</name>
</gene>
<keyword evidence="5" id="KW-1133">Transmembrane helix</keyword>
<dbReference type="GO" id="GO:0016717">
    <property type="term" value="F:oxidoreductase activity, acting on paired donors, with oxidation of a pair of donors resulting in the reduction of molecular oxygen to two molecules of water"/>
    <property type="evidence" value="ECO:0007669"/>
    <property type="project" value="InterPro"/>
</dbReference>
<organism evidence="9 10">
    <name type="scientific">Streptomyces luteolifulvus</name>
    <dbReference type="NCBI Taxonomy" id="2615112"/>
    <lineage>
        <taxon>Bacteria</taxon>
        <taxon>Bacillati</taxon>
        <taxon>Actinomycetota</taxon>
        <taxon>Actinomycetes</taxon>
        <taxon>Kitasatosporales</taxon>
        <taxon>Streptomycetaceae</taxon>
        <taxon>Streptomyces</taxon>
    </lineage>
</organism>
<dbReference type="GO" id="GO:0016020">
    <property type="term" value="C:membrane"/>
    <property type="evidence" value="ECO:0007669"/>
    <property type="project" value="UniProtKB-SubCell"/>
</dbReference>
<dbReference type="Proteomes" id="UP000442707">
    <property type="component" value="Unassembled WGS sequence"/>
</dbReference>
<keyword evidence="10" id="KW-1185">Reference proteome</keyword>
<keyword evidence="4" id="KW-0276">Fatty acid metabolism</keyword>
<evidence type="ECO:0000256" key="5">
    <source>
        <dbReference type="ARBA" id="ARBA00022989"/>
    </source>
</evidence>
<evidence type="ECO:0000256" key="7">
    <source>
        <dbReference type="ARBA" id="ARBA00023098"/>
    </source>
</evidence>
<evidence type="ECO:0000256" key="2">
    <source>
        <dbReference type="ARBA" id="ARBA00008749"/>
    </source>
</evidence>
<protein>
    <submittedName>
        <fullName evidence="9">Uncharacterized protein</fullName>
    </submittedName>
</protein>
<keyword evidence="8" id="KW-0472">Membrane</keyword>
<dbReference type="InterPro" id="IPR015876">
    <property type="entry name" value="Acyl-CoA_DS"/>
</dbReference>
<keyword evidence="7" id="KW-0443">Lipid metabolism</keyword>
<comment type="caution">
    <text evidence="9">The sequence shown here is derived from an EMBL/GenBank/DDBJ whole genome shotgun (WGS) entry which is preliminary data.</text>
</comment>
<evidence type="ECO:0000256" key="6">
    <source>
        <dbReference type="ARBA" id="ARBA00023002"/>
    </source>
</evidence>
<evidence type="ECO:0000256" key="4">
    <source>
        <dbReference type="ARBA" id="ARBA00022832"/>
    </source>
</evidence>
<accession>A0A6H9UX60</accession>
<keyword evidence="6" id="KW-0560">Oxidoreductase</keyword>
<evidence type="ECO:0000313" key="10">
    <source>
        <dbReference type="Proteomes" id="UP000442707"/>
    </source>
</evidence>
<dbReference type="GO" id="GO:0006631">
    <property type="term" value="P:fatty acid metabolic process"/>
    <property type="evidence" value="ECO:0007669"/>
    <property type="project" value="UniProtKB-KW"/>
</dbReference>
<reference evidence="9 10" key="1">
    <citation type="submission" date="2019-09" db="EMBL/GenBank/DDBJ databases">
        <title>Screening of Novel Bioactive Compounds from Soil-Associated.</title>
        <authorList>
            <person name="Zhao S."/>
        </authorList>
    </citation>
    <scope>NUCLEOTIDE SEQUENCE [LARGE SCALE GENOMIC DNA]</scope>
    <source>
        <strain evidence="9 10">HIT-DPA4</strain>
    </source>
</reference>